<keyword evidence="5" id="KW-0677">Repeat</keyword>
<dbReference type="Proteomes" id="UP001169823">
    <property type="component" value="Unassembled WGS sequence"/>
</dbReference>
<evidence type="ECO:0000256" key="4">
    <source>
        <dbReference type="ARBA" id="ARBA00022656"/>
    </source>
</evidence>
<dbReference type="Pfam" id="PF00353">
    <property type="entry name" value="HemolysinCabind"/>
    <property type="match status" value="5"/>
</dbReference>
<dbReference type="Gene3D" id="2.170.16.10">
    <property type="entry name" value="Hedgehog/Intein (Hint) domain"/>
    <property type="match status" value="1"/>
</dbReference>
<dbReference type="GO" id="GO:0005509">
    <property type="term" value="F:calcium ion binding"/>
    <property type="evidence" value="ECO:0007669"/>
    <property type="project" value="InterPro"/>
</dbReference>
<protein>
    <submittedName>
        <fullName evidence="10">Hint domain-containing protein</fullName>
    </submittedName>
</protein>
<dbReference type="PROSITE" id="PS00330">
    <property type="entry name" value="HEMOLYSIN_CALCIUM"/>
    <property type="match status" value="6"/>
</dbReference>
<evidence type="ECO:0000313" key="11">
    <source>
        <dbReference type="Proteomes" id="UP001169823"/>
    </source>
</evidence>
<dbReference type="GO" id="GO:0005576">
    <property type="term" value="C:extracellular region"/>
    <property type="evidence" value="ECO:0007669"/>
    <property type="project" value="UniProtKB-SubCell"/>
</dbReference>
<keyword evidence="4" id="KW-0800">Toxin</keyword>
<name>A0AAW7XWP2_9RHOB</name>
<dbReference type="PRINTS" id="PR01488">
    <property type="entry name" value="RTXTOXINA"/>
</dbReference>
<dbReference type="PRINTS" id="PR00313">
    <property type="entry name" value="CABNDNGRPT"/>
</dbReference>
<keyword evidence="3" id="KW-0964">Secreted</keyword>
<feature type="region of interest" description="Disordered" evidence="8">
    <location>
        <begin position="451"/>
        <end position="474"/>
    </location>
</feature>
<accession>A0AAW7XWP2</accession>
<feature type="domain" description="Hedgehog/Intein (Hint)" evidence="9">
    <location>
        <begin position="548"/>
        <end position="694"/>
    </location>
</feature>
<dbReference type="InterPro" id="IPR018511">
    <property type="entry name" value="Hemolysin-typ_Ca-bd_CS"/>
</dbReference>
<evidence type="ECO:0000256" key="3">
    <source>
        <dbReference type="ARBA" id="ARBA00022525"/>
    </source>
</evidence>
<evidence type="ECO:0000256" key="7">
    <source>
        <dbReference type="ARBA" id="ARBA00023136"/>
    </source>
</evidence>
<evidence type="ECO:0000256" key="6">
    <source>
        <dbReference type="ARBA" id="ARBA00023026"/>
    </source>
</evidence>
<dbReference type="Gene3D" id="2.150.10.10">
    <property type="entry name" value="Serralysin-like metalloprotease, C-terminal"/>
    <property type="match status" value="3"/>
</dbReference>
<dbReference type="InterPro" id="IPR003995">
    <property type="entry name" value="RTX_toxin_determinant-A"/>
</dbReference>
<dbReference type="EMBL" id="JAUOPJ010000016">
    <property type="protein sequence ID" value="MDO6458672.1"/>
    <property type="molecule type" value="Genomic_DNA"/>
</dbReference>
<keyword evidence="6" id="KW-0843">Virulence</keyword>
<sequence length="751" mass="77133">MSVTLDVTDSLYSYNGTLLQLGAVTVLPAFPDVAGTAITIEDDDGTLTPSESSTITIDGTSETVTYVGVASFNESGLIGGVLGALLGSTEAAVFETSSGELYIYAPDGFPVLGGVASTVEIDTGADFDLAPSTPGVVDGTSGDDNMDVGYEDDDGDEITDYKASVPIFGGGQSGDDIIDGHAGNDTIRAGSGDDDIYGGTGNDTIYGQDGIDKIYGEEGDDLIYGGDGEDILTGGDGDDTIYGGDQSGNDVHKDTIYGGTGNDTIYAGDGNNTVYGQDGDDTISAGANNDYIVGGEGNDTITSGDGVDTIYGGAGDDIIDGGDGDDTVYGGAGNDTWLAGETTSGSDNVFLEDGDDTAEFGYVTEGTDENVDGGDGNDTLSLDADVMAGLDLDVTLMEGGAAADIDIGDDDTSGNFTNFENILGNDGDNTLTGNSEANKLWGAEGADTLDGGAGDDILDGGAGSDTISGGDGDDTFIIGSAAEADGDSITGGSGPDDTTDIDTVDLSSIDPDSYTISATEDPLDSGALTGTVNFDTGEVLSFSGIEIICFAAGTQIITSDGPVNVEDLKTGDLVMTMDHGMQPLRWMGRKKLNSEDLEASPKLKPIRIAAGALGNGTPLNDLLVSRQHRILVRSAIADRMFGVQEILVAAIKLVGHPGVEVVEDAKSVEYFHMLFDQHEIVFSNGAATESLFTGPEALKAVSEDARAEILELFPNIATQTALLPARHIPQKGSMVKRFVERHAKNNKSLMS</sequence>
<dbReference type="SUPFAM" id="SSF51120">
    <property type="entry name" value="beta-Roll"/>
    <property type="match status" value="3"/>
</dbReference>
<evidence type="ECO:0000256" key="5">
    <source>
        <dbReference type="ARBA" id="ARBA00022737"/>
    </source>
</evidence>
<dbReference type="InterPro" id="IPR028992">
    <property type="entry name" value="Hedgehog/Intein_dom"/>
</dbReference>
<gene>
    <name evidence="10" type="ORF">Q4494_16420</name>
</gene>
<reference evidence="10" key="1">
    <citation type="submission" date="2023-07" db="EMBL/GenBank/DDBJ databases">
        <title>Genome content predicts the carbon catabolic preferences of heterotrophic bacteria.</title>
        <authorList>
            <person name="Gralka M."/>
        </authorList>
    </citation>
    <scope>NUCLEOTIDE SEQUENCE</scope>
    <source>
        <strain evidence="10">I2M02</strain>
    </source>
</reference>
<dbReference type="PANTHER" id="PTHR38340:SF1">
    <property type="entry name" value="S-LAYER PROTEIN"/>
    <property type="match status" value="1"/>
</dbReference>
<evidence type="ECO:0000256" key="1">
    <source>
        <dbReference type="ARBA" id="ARBA00004370"/>
    </source>
</evidence>
<proteinExistence type="predicted"/>
<dbReference type="Pfam" id="PF13403">
    <property type="entry name" value="Hint_2"/>
    <property type="match status" value="1"/>
</dbReference>
<organism evidence="10 11">
    <name type="scientific">Celeribacter halophilus</name>
    <dbReference type="NCBI Taxonomy" id="576117"/>
    <lineage>
        <taxon>Bacteria</taxon>
        <taxon>Pseudomonadati</taxon>
        <taxon>Pseudomonadota</taxon>
        <taxon>Alphaproteobacteria</taxon>
        <taxon>Rhodobacterales</taxon>
        <taxon>Roseobacteraceae</taxon>
        <taxon>Celeribacter</taxon>
    </lineage>
</organism>
<dbReference type="GO" id="GO:0090729">
    <property type="term" value="F:toxin activity"/>
    <property type="evidence" value="ECO:0007669"/>
    <property type="project" value="UniProtKB-KW"/>
</dbReference>
<keyword evidence="7" id="KW-0472">Membrane</keyword>
<dbReference type="InterPro" id="IPR036844">
    <property type="entry name" value="Hint_dom_sf"/>
</dbReference>
<feature type="region of interest" description="Disordered" evidence="8">
    <location>
        <begin position="130"/>
        <end position="150"/>
    </location>
</feature>
<dbReference type="AlphaFoldDB" id="A0AAW7XWP2"/>
<evidence type="ECO:0000259" key="9">
    <source>
        <dbReference type="Pfam" id="PF13403"/>
    </source>
</evidence>
<dbReference type="PANTHER" id="PTHR38340">
    <property type="entry name" value="S-LAYER PROTEIN"/>
    <property type="match status" value="1"/>
</dbReference>
<dbReference type="RefSeq" id="WP_303495037.1">
    <property type="nucleotide sequence ID" value="NZ_JAUOPJ010000016.1"/>
</dbReference>
<dbReference type="InterPro" id="IPR011049">
    <property type="entry name" value="Serralysin-like_metalloprot_C"/>
</dbReference>
<comment type="subcellular location">
    <subcellularLocation>
        <location evidence="1">Membrane</location>
    </subcellularLocation>
    <subcellularLocation>
        <location evidence="2">Secreted</location>
    </subcellularLocation>
</comment>
<evidence type="ECO:0000256" key="2">
    <source>
        <dbReference type="ARBA" id="ARBA00004613"/>
    </source>
</evidence>
<comment type="caution">
    <text evidence="10">The sequence shown here is derived from an EMBL/GenBank/DDBJ whole genome shotgun (WGS) entry which is preliminary data.</text>
</comment>
<dbReference type="GO" id="GO:0016020">
    <property type="term" value="C:membrane"/>
    <property type="evidence" value="ECO:0007669"/>
    <property type="project" value="UniProtKB-SubCell"/>
</dbReference>
<dbReference type="InterPro" id="IPR001343">
    <property type="entry name" value="Hemolysn_Ca-bd"/>
</dbReference>
<dbReference type="SUPFAM" id="SSF51294">
    <property type="entry name" value="Hedgehog/intein (Hint) domain"/>
    <property type="match status" value="1"/>
</dbReference>
<evidence type="ECO:0000256" key="8">
    <source>
        <dbReference type="SAM" id="MobiDB-lite"/>
    </source>
</evidence>
<dbReference type="InterPro" id="IPR050557">
    <property type="entry name" value="RTX_toxin/Mannuronan_C5-epim"/>
</dbReference>
<evidence type="ECO:0000313" key="10">
    <source>
        <dbReference type="EMBL" id="MDO6458672.1"/>
    </source>
</evidence>